<evidence type="ECO:0000313" key="3">
    <source>
        <dbReference type="EMBL" id="MFC3994917.1"/>
    </source>
</evidence>
<keyword evidence="4" id="KW-1185">Reference proteome</keyword>
<dbReference type="RefSeq" id="WP_378529762.1">
    <property type="nucleotide sequence ID" value="NZ_JBHSBH010000003.1"/>
</dbReference>
<feature type="domain" description="DUF4350" evidence="2">
    <location>
        <begin position="65"/>
        <end position="242"/>
    </location>
</feature>
<protein>
    <submittedName>
        <fullName evidence="3">DUF4350 domain-containing protein</fullName>
    </submittedName>
</protein>
<evidence type="ECO:0000259" key="2">
    <source>
        <dbReference type="Pfam" id="PF14258"/>
    </source>
</evidence>
<dbReference type="Pfam" id="PF14258">
    <property type="entry name" value="DUF4350"/>
    <property type="match status" value="1"/>
</dbReference>
<dbReference type="Proteomes" id="UP001595847">
    <property type="component" value="Unassembled WGS sequence"/>
</dbReference>
<evidence type="ECO:0000256" key="1">
    <source>
        <dbReference type="SAM" id="MobiDB-lite"/>
    </source>
</evidence>
<dbReference type="EMBL" id="JBHSBH010000003">
    <property type="protein sequence ID" value="MFC3994917.1"/>
    <property type="molecule type" value="Genomic_DNA"/>
</dbReference>
<dbReference type="InterPro" id="IPR025646">
    <property type="entry name" value="DUF4350"/>
</dbReference>
<sequence>MAASAPAVPAPAPPGGTAPASPRPADLWRRARGPVAAFLGLAAVAVVVSIGAQRPPEGVLEPEGPNPEGARALVQVLEGEGAEVTVARDAATAAGALTDDSVLVVALSHRLSAGQLDDLAQAPGDRLLVQPTGPALDALAPGVEVAARADADAFAPRCDLPAARAAGPADLGGELYTAPGGTGCYPGTDDGDLGGGDGRGGDALVRVTNDSGATTTVIGTPNPLTNQYLADEGNAALALNLVDGRDVVWLLPDVAVPEGQATLVELLPLSLRYAVLPLGAALLLLALWQGRRLGPLVTERLPVVVRASETTEGRAGLYAAHRARDRAGAALRDGLIGRVRPALGLGPDAAPDTVVDAVARRTGGDPAALRALLYGPREGTGADAYTADDDGLVRLADDLDRLEGRLR</sequence>
<accession>A0ABV8FIV8</accession>
<feature type="region of interest" description="Disordered" evidence="1">
    <location>
        <begin position="1"/>
        <end position="25"/>
    </location>
</feature>
<reference evidence="4" key="1">
    <citation type="journal article" date="2019" name="Int. J. Syst. Evol. Microbiol.">
        <title>The Global Catalogue of Microorganisms (GCM) 10K type strain sequencing project: providing services to taxonomists for standard genome sequencing and annotation.</title>
        <authorList>
            <consortium name="The Broad Institute Genomics Platform"/>
            <consortium name="The Broad Institute Genome Sequencing Center for Infectious Disease"/>
            <person name="Wu L."/>
            <person name="Ma J."/>
        </authorList>
    </citation>
    <scope>NUCLEOTIDE SEQUENCE [LARGE SCALE GENOMIC DNA]</scope>
    <source>
        <strain evidence="4">TBRC 1826</strain>
    </source>
</reference>
<proteinExistence type="predicted"/>
<comment type="caution">
    <text evidence="3">The sequence shown here is derived from an EMBL/GenBank/DDBJ whole genome shotgun (WGS) entry which is preliminary data.</text>
</comment>
<gene>
    <name evidence="3" type="ORF">ACFOVU_03265</name>
</gene>
<organism evidence="3 4">
    <name type="scientific">Nocardiopsis sediminis</name>
    <dbReference type="NCBI Taxonomy" id="1778267"/>
    <lineage>
        <taxon>Bacteria</taxon>
        <taxon>Bacillati</taxon>
        <taxon>Actinomycetota</taxon>
        <taxon>Actinomycetes</taxon>
        <taxon>Streptosporangiales</taxon>
        <taxon>Nocardiopsidaceae</taxon>
        <taxon>Nocardiopsis</taxon>
    </lineage>
</organism>
<name>A0ABV8FIV8_9ACTN</name>
<evidence type="ECO:0000313" key="4">
    <source>
        <dbReference type="Proteomes" id="UP001595847"/>
    </source>
</evidence>